<dbReference type="GO" id="GO:0031491">
    <property type="term" value="F:nucleosome binding"/>
    <property type="evidence" value="ECO:0007669"/>
    <property type="project" value="TreeGrafter"/>
</dbReference>
<dbReference type="InterPro" id="IPR023319">
    <property type="entry name" value="Tex-like_HTH_dom_sf"/>
</dbReference>
<feature type="domain" description="Transcription elongation factor Spt6 helix-hairpin-helix motif" evidence="1">
    <location>
        <begin position="573"/>
        <end position="674"/>
    </location>
</feature>
<dbReference type="STRING" id="1330018.A0A167GW04"/>
<keyword evidence="4" id="KW-1185">Reference proteome</keyword>
<dbReference type="PANTHER" id="PTHR10145:SF6">
    <property type="entry name" value="TRANSCRIPTION ELONGATION FACTOR SPT6"/>
    <property type="match status" value="1"/>
</dbReference>
<dbReference type="Gene3D" id="1.10.3500.10">
    <property type="entry name" value="Tex N-terminal region-like"/>
    <property type="match status" value="1"/>
</dbReference>
<dbReference type="Pfam" id="PF14635">
    <property type="entry name" value="HHH_7"/>
    <property type="match status" value="1"/>
</dbReference>
<dbReference type="GO" id="GO:0140673">
    <property type="term" value="P:transcription elongation-coupled chromatin remodeling"/>
    <property type="evidence" value="ECO:0007669"/>
    <property type="project" value="InterPro"/>
</dbReference>
<feature type="domain" description="Transcription elongation factor Spt6 YqgF" evidence="2">
    <location>
        <begin position="395"/>
        <end position="476"/>
    </location>
</feature>
<dbReference type="InterPro" id="IPR017072">
    <property type="entry name" value="TF_Spt6"/>
</dbReference>
<dbReference type="InterPro" id="IPR032706">
    <property type="entry name" value="Spt6_HHH"/>
</dbReference>
<dbReference type="Gene3D" id="3.30.420.140">
    <property type="entry name" value="YqgF/RNase H-like domain"/>
    <property type="match status" value="1"/>
</dbReference>
<dbReference type="PANTHER" id="PTHR10145">
    <property type="entry name" value="TRANSCRIPTION ELONGATION FACTOR SPT6"/>
    <property type="match status" value="1"/>
</dbReference>
<dbReference type="OrthoDB" id="995477at2759"/>
<protein>
    <submittedName>
        <fullName evidence="3">Uncharacterized protein</fullName>
    </submittedName>
</protein>
<name>A0A167GW04_CALVF</name>
<dbReference type="SUPFAM" id="SSF158832">
    <property type="entry name" value="Tex N-terminal region-like"/>
    <property type="match status" value="1"/>
</dbReference>
<feature type="domain" description="Transcription elongation factor Spt6 YqgF" evidence="2">
    <location>
        <begin position="524"/>
        <end position="571"/>
    </location>
</feature>
<evidence type="ECO:0000313" key="3">
    <source>
        <dbReference type="EMBL" id="KZO90969.1"/>
    </source>
</evidence>
<dbReference type="AlphaFoldDB" id="A0A167GW04"/>
<dbReference type="Pfam" id="PF14639">
    <property type="entry name" value="YqgF"/>
    <property type="match status" value="2"/>
</dbReference>
<evidence type="ECO:0000259" key="2">
    <source>
        <dbReference type="Pfam" id="PF14639"/>
    </source>
</evidence>
<gene>
    <name evidence="3" type="ORF">CALVIDRAFT_568641</name>
</gene>
<dbReference type="CDD" id="cd02065">
    <property type="entry name" value="B12-binding_like"/>
    <property type="match status" value="1"/>
</dbReference>
<dbReference type="EMBL" id="KV417331">
    <property type="protein sequence ID" value="KZO90969.1"/>
    <property type="molecule type" value="Genomic_DNA"/>
</dbReference>
<dbReference type="Proteomes" id="UP000076738">
    <property type="component" value="Unassembled WGS sequence"/>
</dbReference>
<dbReference type="Gene3D" id="1.10.150.850">
    <property type="entry name" value="Spt6, helix-hairpin-helix domain"/>
    <property type="match status" value="1"/>
</dbReference>
<dbReference type="InterPro" id="IPR023323">
    <property type="entry name" value="Tex-like_dom_sf"/>
</dbReference>
<proteinExistence type="predicted"/>
<dbReference type="InterPro" id="IPR012337">
    <property type="entry name" value="RNaseH-like_sf"/>
</dbReference>
<dbReference type="Gene3D" id="1.10.10.2740">
    <property type="entry name" value="Spt6, Death-like domain"/>
    <property type="match status" value="2"/>
</dbReference>
<dbReference type="InterPro" id="IPR037027">
    <property type="entry name" value="YqgF/RNaseH-like_dom_sf"/>
</dbReference>
<sequence length="860" mass="96738">MRLDERVKEAVFLPEGRHRHLLQNLIMAEREVLDTSSSSSGRSPTSGSTSDYISFFDAEGSRARTDLLTLDELWRIQHLGYRYRTLVKRGTSLQKTFDGLRPQVQNAYFSGHEWESLDYPEMVADAIEYVPMRYGAQEIAELNGEPDHAEVVVEDGMLTKVQKMKQPMRRSAYEVARASTVSGLADSFGLPSSDAILRFLAKGIQPPPHTSPRSSRPALAEQYAPEGFSGVPEELLEKAWFILATGFGKDPLLRQVVGSKSERDAVVNTRPTEQGIVKIDERHPYFRIKCMNKKPIHRLNTNTLFLQVLRPSKPNDLYKAYASDRFSEVVLAWNERHRQVVEEEAMRKYLIPCGVRWIRGWLRDEEEDNMAVAITEMLERKLDAAPYRTKSMEEGDILSIITLSVGKGEPQEAIVAVYVDEDGRMREHTEFDNLHDESMQEEFRAFVRRPKPDVVGITGFSTHTMRIMEDVRKVVGDPTALELSDVADGAGGANSGWSGNDGVWGSRGGANGASAEEEKYPNFSYVPNEVARRYQNSTRTAQEFGSFSVIARHCICLARYVQNPLNEYAALGEDISIVKSDDEQKLLPKGKLLGAMERALVTFVNRVGVRILRAVSDAYYQHLLRFVCGLGLRKAQALVTRLLQGGGTIENRARFIMDKIFQWRVFVNAAGFLYTPQESGNINRKAKEIEALPDPLNETQSNFINDHPSAVVAQLMQDDDAAKKLDDLSLDDFVINLLERMKNRKRYILGVLKKELLNPYREKRLHEAYVPYGAGGVTPSAAHLASYFHSLTSRPNTQSVWWCVAHLKSTTVEPNDLHHQLVGTAAIPVREVQPRPAEDGAVRRSKHKHLRLVDGGLGSG</sequence>
<dbReference type="SUPFAM" id="SSF53098">
    <property type="entry name" value="Ribonuclease H-like"/>
    <property type="match status" value="1"/>
</dbReference>
<reference evidence="3 4" key="1">
    <citation type="journal article" date="2016" name="Mol. Biol. Evol.">
        <title>Comparative Genomics of Early-Diverging Mushroom-Forming Fungi Provides Insights into the Origins of Lignocellulose Decay Capabilities.</title>
        <authorList>
            <person name="Nagy L.G."/>
            <person name="Riley R."/>
            <person name="Tritt A."/>
            <person name="Adam C."/>
            <person name="Daum C."/>
            <person name="Floudas D."/>
            <person name="Sun H."/>
            <person name="Yadav J.S."/>
            <person name="Pangilinan J."/>
            <person name="Larsson K.H."/>
            <person name="Matsuura K."/>
            <person name="Barry K."/>
            <person name="Labutti K."/>
            <person name="Kuo R."/>
            <person name="Ohm R.A."/>
            <person name="Bhattacharya S.S."/>
            <person name="Shirouzu T."/>
            <person name="Yoshinaga Y."/>
            <person name="Martin F.M."/>
            <person name="Grigoriev I.V."/>
            <person name="Hibbett D.S."/>
        </authorList>
    </citation>
    <scope>NUCLEOTIDE SEQUENCE [LARGE SCALE GENOMIC DNA]</scope>
    <source>
        <strain evidence="3 4">TUFC12733</strain>
    </source>
</reference>
<accession>A0A167GW04</accession>
<dbReference type="GO" id="GO:0034728">
    <property type="term" value="P:nucleosome organization"/>
    <property type="evidence" value="ECO:0007669"/>
    <property type="project" value="TreeGrafter"/>
</dbReference>
<dbReference type="GO" id="GO:0008023">
    <property type="term" value="C:transcription elongation factor complex"/>
    <property type="evidence" value="ECO:0007669"/>
    <property type="project" value="TreeGrafter"/>
</dbReference>
<dbReference type="GO" id="GO:0042393">
    <property type="term" value="F:histone binding"/>
    <property type="evidence" value="ECO:0007669"/>
    <property type="project" value="TreeGrafter"/>
</dbReference>
<organism evidence="3 4">
    <name type="scientific">Calocera viscosa (strain TUFC12733)</name>
    <dbReference type="NCBI Taxonomy" id="1330018"/>
    <lineage>
        <taxon>Eukaryota</taxon>
        <taxon>Fungi</taxon>
        <taxon>Dikarya</taxon>
        <taxon>Basidiomycota</taxon>
        <taxon>Agaricomycotina</taxon>
        <taxon>Dacrymycetes</taxon>
        <taxon>Dacrymycetales</taxon>
        <taxon>Dacrymycetaceae</taxon>
        <taxon>Calocera</taxon>
    </lineage>
</organism>
<dbReference type="InterPro" id="IPR028231">
    <property type="entry name" value="Spt6_YqgF"/>
</dbReference>
<dbReference type="InterPro" id="IPR042066">
    <property type="entry name" value="Spt6_death-like"/>
</dbReference>
<evidence type="ECO:0000259" key="1">
    <source>
        <dbReference type="Pfam" id="PF14635"/>
    </source>
</evidence>
<evidence type="ECO:0000313" key="4">
    <source>
        <dbReference type="Proteomes" id="UP000076738"/>
    </source>
</evidence>
<dbReference type="Gene3D" id="1.10.10.650">
    <property type="entry name" value="RuvA domain 2-like"/>
    <property type="match status" value="1"/>
</dbReference>